<dbReference type="InterPro" id="IPR039728">
    <property type="entry name" value="GLG1"/>
</dbReference>
<proteinExistence type="predicted"/>
<evidence type="ECO:0000313" key="3">
    <source>
        <dbReference type="Proteomes" id="UP000515317"/>
    </source>
</evidence>
<dbReference type="PANTHER" id="PTHR11884:SF1">
    <property type="entry name" value="GOLGI APPARATUS PROTEIN 1"/>
    <property type="match status" value="1"/>
</dbReference>
<gene>
    <name evidence="2" type="ORF">IZ6_17290</name>
</gene>
<evidence type="ECO:0000256" key="1">
    <source>
        <dbReference type="SAM" id="SignalP"/>
    </source>
</evidence>
<evidence type="ECO:0008006" key="4">
    <source>
        <dbReference type="Google" id="ProtNLM"/>
    </source>
</evidence>
<dbReference type="PANTHER" id="PTHR11884">
    <property type="entry name" value="SELECTIN LIGAND RELATED"/>
    <property type="match status" value="1"/>
</dbReference>
<keyword evidence="3" id="KW-1185">Reference proteome</keyword>
<sequence length="140" mass="15146">MPKLKTLIAAMLFCAVAAPVMAQTISYGEAIDKLVAACGADVDKYCKDVRLGGNRIQDCLSANAGVSGICKVTLNEVNELLQKRAAAQAAVPQLCKSEAKRLCENFREGRGRILRCLTREENARNVSKECNTAITNAGWR</sequence>
<evidence type="ECO:0000313" key="2">
    <source>
        <dbReference type="EMBL" id="BCJ90994.1"/>
    </source>
</evidence>
<protein>
    <recommendedName>
        <fullName evidence="4">Cysteine rich repeat protein</fullName>
    </recommendedName>
</protein>
<reference evidence="2 3" key="1">
    <citation type="submission" date="2020-08" db="EMBL/GenBank/DDBJ databases">
        <title>Genome sequence of Rhizobiales bacterium strain IZ6.</title>
        <authorList>
            <person name="Nakai R."/>
            <person name="Naganuma T."/>
        </authorList>
    </citation>
    <scope>NUCLEOTIDE SEQUENCE [LARGE SCALE GENOMIC DNA]</scope>
    <source>
        <strain evidence="2 3">IZ6</strain>
    </source>
</reference>
<feature type="chain" id="PRO_5027848764" description="Cysteine rich repeat protein" evidence="1">
    <location>
        <begin position="23"/>
        <end position="140"/>
    </location>
</feature>
<organism evidence="2 3">
    <name type="scientific">Terrihabitans soli</name>
    <dbReference type="NCBI Taxonomy" id="708113"/>
    <lineage>
        <taxon>Bacteria</taxon>
        <taxon>Pseudomonadati</taxon>
        <taxon>Pseudomonadota</taxon>
        <taxon>Alphaproteobacteria</taxon>
        <taxon>Hyphomicrobiales</taxon>
        <taxon>Terrihabitans</taxon>
    </lineage>
</organism>
<name>A0A6S6QKV3_9HYPH</name>
<accession>A0A6S6QKV3</accession>
<keyword evidence="1" id="KW-0732">Signal</keyword>
<dbReference type="EMBL" id="AP023361">
    <property type="protein sequence ID" value="BCJ90994.1"/>
    <property type="molecule type" value="Genomic_DNA"/>
</dbReference>
<feature type="signal peptide" evidence="1">
    <location>
        <begin position="1"/>
        <end position="22"/>
    </location>
</feature>
<dbReference type="RefSeq" id="WP_222874678.1">
    <property type="nucleotide sequence ID" value="NZ_AP023361.1"/>
</dbReference>
<dbReference type="AlphaFoldDB" id="A0A6S6QKV3"/>
<dbReference type="KEGG" id="tso:IZ6_17290"/>
<dbReference type="Proteomes" id="UP000515317">
    <property type="component" value="Chromosome"/>
</dbReference>